<sequence>MAAKLTKEEILAELEETQKERKEYVKNIGIEYRFGCLEEKRGDSCHLLGEYMEAIEQNYKKSFELFRDNCDIRKYPKSCFKYAMYLLNGKECEPSFAKMFKPLEIACGDNLPPACRYLALVNWNGAENQKPNSKNAEEAMKKACDLEDSEACWMLSTWACDLEDSEACWMLSTWYLGPQTKFKTKGGDIDKQQKRLGELEKNPEKALEYGIRACELNVPQSCANVSRMFRIGDGIPKNLEKAKEYHDKAAAIIELLKSKNANAGFTGA</sequence>
<evidence type="ECO:0000313" key="2">
    <source>
        <dbReference type="WBParaSite" id="ES5_v2.g20958.t1"/>
    </source>
</evidence>
<dbReference type="Proteomes" id="UP000887579">
    <property type="component" value="Unplaced"/>
</dbReference>
<dbReference type="WBParaSite" id="ES5_v2.g20958.t1">
    <property type="protein sequence ID" value="ES5_v2.g20958.t1"/>
    <property type="gene ID" value="ES5_v2.g20958"/>
</dbReference>
<protein>
    <submittedName>
        <fullName evidence="2">Uncharacterized protein</fullName>
    </submittedName>
</protein>
<reference evidence="2" key="1">
    <citation type="submission" date="2022-11" db="UniProtKB">
        <authorList>
            <consortium name="WormBaseParasite"/>
        </authorList>
    </citation>
    <scope>IDENTIFICATION</scope>
</reference>
<proteinExistence type="predicted"/>
<name>A0AC34FUA8_9BILA</name>
<accession>A0AC34FUA8</accession>
<evidence type="ECO:0000313" key="1">
    <source>
        <dbReference type="Proteomes" id="UP000887579"/>
    </source>
</evidence>
<organism evidence="1 2">
    <name type="scientific">Panagrolaimus sp. ES5</name>
    <dbReference type="NCBI Taxonomy" id="591445"/>
    <lineage>
        <taxon>Eukaryota</taxon>
        <taxon>Metazoa</taxon>
        <taxon>Ecdysozoa</taxon>
        <taxon>Nematoda</taxon>
        <taxon>Chromadorea</taxon>
        <taxon>Rhabditida</taxon>
        <taxon>Tylenchina</taxon>
        <taxon>Panagrolaimomorpha</taxon>
        <taxon>Panagrolaimoidea</taxon>
        <taxon>Panagrolaimidae</taxon>
        <taxon>Panagrolaimus</taxon>
    </lineage>
</organism>